<evidence type="ECO:0000313" key="7">
    <source>
        <dbReference type="Proteomes" id="UP000035301"/>
    </source>
</evidence>
<dbReference type="OrthoDB" id="24735at2157"/>
<sequence length="147" mass="16420">MQGITGQELSSKKAEYLKYIHMQGDVVKTTEIAAHFSVAPSTVTKALTEIARAGYIEHTPYHGVRLTSRGTEYARFLVRRHRIVALVLSRHGLEPEEACREAKKIEQCFSKDLTDRMCTSLGHPMMSVCGEIEHDHRCCGSPGGYRG</sequence>
<dbReference type="SMART" id="SM00529">
    <property type="entry name" value="HTH_DTXR"/>
    <property type="match status" value="1"/>
</dbReference>
<dbReference type="SUPFAM" id="SSF46785">
    <property type="entry name" value="Winged helix' DNA-binding domain"/>
    <property type="match status" value="1"/>
</dbReference>
<gene>
    <name evidence="6" type="ORF">SZ63_12010</name>
</gene>
<dbReference type="Gene3D" id="1.10.10.10">
    <property type="entry name" value="Winged helix-like DNA-binding domain superfamily/Winged helix DNA-binding domain"/>
    <property type="match status" value="1"/>
</dbReference>
<dbReference type="InterPro" id="IPR036388">
    <property type="entry name" value="WH-like_DNA-bd_sf"/>
</dbReference>
<reference evidence="6 7" key="1">
    <citation type="journal article" date="2015" name="Int. J. Syst. Evol. Microbiol.">
        <title>Methanoculleus sediminis sp. nov., a methanogen from sediments near a submarine mud volcano.</title>
        <authorList>
            <person name="Chen S.C."/>
            <person name="Chen M.F."/>
            <person name="Lai M.C."/>
            <person name="Weng C.Y."/>
            <person name="Wu S.Y."/>
            <person name="Lin S."/>
            <person name="Yang T.F."/>
            <person name="Chen P.C."/>
        </authorList>
    </citation>
    <scope>NUCLEOTIDE SEQUENCE [LARGE SCALE GENOMIC DNA]</scope>
    <source>
        <strain evidence="6 7">S3Fa</strain>
    </source>
</reference>
<evidence type="ECO:0000256" key="4">
    <source>
        <dbReference type="ARBA" id="ARBA00023163"/>
    </source>
</evidence>
<dbReference type="InterPro" id="IPR001367">
    <property type="entry name" value="Fe_dep_repressor"/>
</dbReference>
<name>A0A0H1QWL7_9EURY</name>
<dbReference type="RefSeq" id="WP_048185713.1">
    <property type="nucleotide sequence ID" value="NZ_JXOJ01000008.1"/>
</dbReference>
<organism evidence="6 7">
    <name type="scientific">Methanoculleus sediminis</name>
    <dbReference type="NCBI Taxonomy" id="1550566"/>
    <lineage>
        <taxon>Archaea</taxon>
        <taxon>Methanobacteriati</taxon>
        <taxon>Methanobacteriota</taxon>
        <taxon>Stenosarchaea group</taxon>
        <taxon>Methanomicrobia</taxon>
        <taxon>Methanomicrobiales</taxon>
        <taxon>Methanomicrobiaceae</taxon>
        <taxon>Methanoculleus</taxon>
    </lineage>
</organism>
<accession>A0A0H1QWL7</accession>
<evidence type="ECO:0000313" key="6">
    <source>
        <dbReference type="EMBL" id="KLK87303.1"/>
    </source>
</evidence>
<comment type="similarity">
    <text evidence="1">Belongs to the DtxR/MntR family.</text>
</comment>
<protein>
    <submittedName>
        <fullName evidence="6">DNA-binding protein</fullName>
    </submittedName>
</protein>
<dbReference type="InterPro" id="IPR036421">
    <property type="entry name" value="Fe_dep_repressor_sf"/>
</dbReference>
<dbReference type="GO" id="GO:0046914">
    <property type="term" value="F:transition metal ion binding"/>
    <property type="evidence" value="ECO:0007669"/>
    <property type="project" value="InterPro"/>
</dbReference>
<dbReference type="InterPro" id="IPR050536">
    <property type="entry name" value="DtxR_MntR_Metal-Reg"/>
</dbReference>
<dbReference type="PANTHER" id="PTHR33238:SF7">
    <property type="entry name" value="IRON-DEPENDENT TRANSCRIPTIONAL REGULATOR"/>
    <property type="match status" value="1"/>
</dbReference>
<dbReference type="InterPro" id="IPR022687">
    <property type="entry name" value="HTH_DTXR"/>
</dbReference>
<comment type="caution">
    <text evidence="6">The sequence shown here is derived from an EMBL/GenBank/DDBJ whole genome shotgun (WGS) entry which is preliminary data.</text>
</comment>
<dbReference type="AlphaFoldDB" id="A0A0H1QWL7"/>
<keyword evidence="3 6" id="KW-0238">DNA-binding</keyword>
<dbReference type="SUPFAM" id="SSF47979">
    <property type="entry name" value="Iron-dependent repressor protein, dimerization domain"/>
    <property type="match status" value="1"/>
</dbReference>
<dbReference type="InterPro" id="IPR022689">
    <property type="entry name" value="Iron_dep_repressor"/>
</dbReference>
<dbReference type="PANTHER" id="PTHR33238">
    <property type="entry name" value="IRON (METAL) DEPENDENT REPRESSOR, DTXR FAMILY"/>
    <property type="match status" value="1"/>
</dbReference>
<dbReference type="Pfam" id="PF01325">
    <property type="entry name" value="Fe_dep_repress"/>
    <property type="match status" value="1"/>
</dbReference>
<dbReference type="Pfam" id="PF02742">
    <property type="entry name" value="Fe_dep_repr_C"/>
    <property type="match status" value="1"/>
</dbReference>
<keyword evidence="2" id="KW-0805">Transcription regulation</keyword>
<dbReference type="EMBL" id="JXOJ01000008">
    <property type="protein sequence ID" value="KLK87303.1"/>
    <property type="molecule type" value="Genomic_DNA"/>
</dbReference>
<dbReference type="Proteomes" id="UP000035301">
    <property type="component" value="Unassembled WGS sequence"/>
</dbReference>
<evidence type="ECO:0000256" key="2">
    <source>
        <dbReference type="ARBA" id="ARBA00023015"/>
    </source>
</evidence>
<keyword evidence="4" id="KW-0804">Transcription</keyword>
<dbReference type="GO" id="GO:0003677">
    <property type="term" value="F:DNA binding"/>
    <property type="evidence" value="ECO:0007669"/>
    <property type="project" value="UniProtKB-KW"/>
</dbReference>
<evidence type="ECO:0000256" key="1">
    <source>
        <dbReference type="ARBA" id="ARBA00007871"/>
    </source>
</evidence>
<dbReference type="PATRIC" id="fig|1550566.3.peg.2624"/>
<evidence type="ECO:0000259" key="5">
    <source>
        <dbReference type="PROSITE" id="PS50944"/>
    </source>
</evidence>
<dbReference type="PROSITE" id="PS50944">
    <property type="entry name" value="HTH_DTXR"/>
    <property type="match status" value="1"/>
</dbReference>
<dbReference type="GO" id="GO:0046983">
    <property type="term" value="F:protein dimerization activity"/>
    <property type="evidence" value="ECO:0007669"/>
    <property type="project" value="InterPro"/>
</dbReference>
<feature type="domain" description="HTH dtxR-type" evidence="5">
    <location>
        <begin position="9"/>
        <end position="67"/>
    </location>
</feature>
<evidence type="ECO:0000256" key="3">
    <source>
        <dbReference type="ARBA" id="ARBA00023125"/>
    </source>
</evidence>
<keyword evidence="7" id="KW-1185">Reference proteome</keyword>
<dbReference type="InterPro" id="IPR036390">
    <property type="entry name" value="WH_DNA-bd_sf"/>
</dbReference>
<dbReference type="STRING" id="1550566.SZ63_12010"/>
<proteinExistence type="inferred from homology"/>
<dbReference type="GO" id="GO:0003700">
    <property type="term" value="F:DNA-binding transcription factor activity"/>
    <property type="evidence" value="ECO:0007669"/>
    <property type="project" value="InterPro"/>
</dbReference>